<dbReference type="PANTHER" id="PTHR35333">
    <property type="entry name" value="BETA-LACTAMASE"/>
    <property type="match status" value="1"/>
</dbReference>
<evidence type="ECO:0000256" key="4">
    <source>
        <dbReference type="ARBA" id="ARBA00022801"/>
    </source>
</evidence>
<keyword evidence="7" id="KW-0732">Signal</keyword>
<comment type="similarity">
    <text evidence="1 6">Belongs to the class-A beta-lactamase family.</text>
</comment>
<organism evidence="9 10">
    <name type="scientific">Streptomyces silvisoli</name>
    <dbReference type="NCBI Taxonomy" id="3034235"/>
    <lineage>
        <taxon>Bacteria</taxon>
        <taxon>Bacillati</taxon>
        <taxon>Actinomycetota</taxon>
        <taxon>Actinomycetes</taxon>
        <taxon>Kitasatosporales</taxon>
        <taxon>Streptomycetaceae</taxon>
        <taxon>Streptomyces</taxon>
    </lineage>
</organism>
<dbReference type="EC" id="3.5.2.6" evidence="2 6"/>
<sequence length="309" mass="33199">METFEARPSRRRILAWGAGTTLAAAVSTGTPAHAASPHAADTAQALRDLERQHSARLGVFGRNMVTGASVLYRADELFPICSVFKTIAAAAVLRDLDRHGEFLAKRIHYTEKEVTDSGYGPVTGRPENLAHGMTVAELCAAAIEYSDNGAANLILHELGGPTSVTRFCRSIGDRTTRLDRWEPKLNSAEPWRITDTTSPSAVARTYAKLTLGNTLSTDDRRQLTTWLLGNTTSAARFRAGLPKDWTLGDKTGTGDYGTTNDVGIAWTPDHTPVVLAVLATKHDPKAPSDEPLIARTVELLAAALVETAG</sequence>
<evidence type="ECO:0000256" key="3">
    <source>
        <dbReference type="ARBA" id="ARBA00018879"/>
    </source>
</evidence>
<comment type="caution">
    <text evidence="9">The sequence shown here is derived from an EMBL/GenBank/DDBJ whole genome shotgun (WGS) entry which is preliminary data.</text>
</comment>
<evidence type="ECO:0000313" key="9">
    <source>
        <dbReference type="EMBL" id="MDF3288056.1"/>
    </source>
</evidence>
<keyword evidence="5 6" id="KW-0046">Antibiotic resistance</keyword>
<dbReference type="PRINTS" id="PR00118">
    <property type="entry name" value="BLACTAMASEA"/>
</dbReference>
<dbReference type="InterPro" id="IPR045155">
    <property type="entry name" value="Beta-lactam_cat"/>
</dbReference>
<dbReference type="GO" id="GO:0008800">
    <property type="term" value="F:beta-lactamase activity"/>
    <property type="evidence" value="ECO:0007669"/>
    <property type="project" value="UniProtKB-EC"/>
</dbReference>
<dbReference type="PROSITE" id="PS51318">
    <property type="entry name" value="TAT"/>
    <property type="match status" value="1"/>
</dbReference>
<feature type="signal peptide" evidence="7">
    <location>
        <begin position="1"/>
        <end position="34"/>
    </location>
</feature>
<protein>
    <recommendedName>
        <fullName evidence="3 6">Beta-lactamase</fullName>
        <ecNumber evidence="2 6">3.5.2.6</ecNumber>
    </recommendedName>
</protein>
<dbReference type="SUPFAM" id="SSF56601">
    <property type="entry name" value="beta-lactamase/transpeptidase-like"/>
    <property type="match status" value="1"/>
</dbReference>
<name>A0ABT5ZEE3_9ACTN</name>
<dbReference type="Pfam" id="PF13354">
    <property type="entry name" value="Beta-lactamase2"/>
    <property type="match status" value="1"/>
</dbReference>
<dbReference type="InterPro" id="IPR023650">
    <property type="entry name" value="Beta-lactam_class-A_AS"/>
</dbReference>
<dbReference type="InterPro" id="IPR012338">
    <property type="entry name" value="Beta-lactam/transpept-like"/>
</dbReference>
<accession>A0ABT5ZEE3</accession>
<dbReference type="InterPro" id="IPR006311">
    <property type="entry name" value="TAT_signal"/>
</dbReference>
<feature type="chain" id="PRO_5045368818" description="Beta-lactamase" evidence="7">
    <location>
        <begin position="35"/>
        <end position="309"/>
    </location>
</feature>
<proteinExistence type="inferred from homology"/>
<comment type="catalytic activity">
    <reaction evidence="6">
        <text>a beta-lactam + H2O = a substituted beta-amino acid</text>
        <dbReference type="Rhea" id="RHEA:20401"/>
        <dbReference type="ChEBI" id="CHEBI:15377"/>
        <dbReference type="ChEBI" id="CHEBI:35627"/>
        <dbReference type="ChEBI" id="CHEBI:140347"/>
        <dbReference type="EC" id="3.5.2.6"/>
    </reaction>
</comment>
<dbReference type="NCBIfam" id="NF033103">
    <property type="entry name" value="bla_class_A"/>
    <property type="match status" value="1"/>
</dbReference>
<dbReference type="InterPro" id="IPR000871">
    <property type="entry name" value="Beta-lactam_class-A"/>
</dbReference>
<dbReference type="PROSITE" id="PS00146">
    <property type="entry name" value="BETA_LACTAMASE_A"/>
    <property type="match status" value="1"/>
</dbReference>
<evidence type="ECO:0000256" key="2">
    <source>
        <dbReference type="ARBA" id="ARBA00012865"/>
    </source>
</evidence>
<dbReference type="Proteomes" id="UP001216579">
    <property type="component" value="Unassembled WGS sequence"/>
</dbReference>
<evidence type="ECO:0000256" key="7">
    <source>
        <dbReference type="SAM" id="SignalP"/>
    </source>
</evidence>
<reference evidence="9 10" key="1">
    <citation type="submission" date="2023-03" db="EMBL/GenBank/DDBJ databases">
        <title>Draft genome sequence of Streptomyces sp. RB6PN23 isolated from peat swamp forest in Thailand.</title>
        <authorList>
            <person name="Klaysubun C."/>
            <person name="Duangmal K."/>
        </authorList>
    </citation>
    <scope>NUCLEOTIDE SEQUENCE [LARGE SCALE GENOMIC DNA]</scope>
    <source>
        <strain evidence="9 10">RB6PN23</strain>
    </source>
</reference>
<gene>
    <name evidence="9" type="primary">bla</name>
    <name evidence="9" type="ORF">P3G67_02170</name>
</gene>
<feature type="domain" description="Beta-lactamase class A catalytic" evidence="8">
    <location>
        <begin position="59"/>
        <end position="278"/>
    </location>
</feature>
<evidence type="ECO:0000256" key="6">
    <source>
        <dbReference type="RuleBase" id="RU361140"/>
    </source>
</evidence>
<dbReference type="EMBL" id="JARJBC010000001">
    <property type="protein sequence ID" value="MDF3288056.1"/>
    <property type="molecule type" value="Genomic_DNA"/>
</dbReference>
<dbReference type="PANTHER" id="PTHR35333:SF3">
    <property type="entry name" value="BETA-LACTAMASE-TYPE TRANSPEPTIDASE FOLD CONTAINING PROTEIN"/>
    <property type="match status" value="1"/>
</dbReference>
<evidence type="ECO:0000256" key="5">
    <source>
        <dbReference type="ARBA" id="ARBA00023251"/>
    </source>
</evidence>
<evidence type="ECO:0000256" key="1">
    <source>
        <dbReference type="ARBA" id="ARBA00009009"/>
    </source>
</evidence>
<keyword evidence="10" id="KW-1185">Reference proteome</keyword>
<evidence type="ECO:0000259" key="8">
    <source>
        <dbReference type="Pfam" id="PF13354"/>
    </source>
</evidence>
<dbReference type="Gene3D" id="3.40.710.10">
    <property type="entry name" value="DD-peptidase/beta-lactamase superfamily"/>
    <property type="match status" value="1"/>
</dbReference>
<dbReference type="RefSeq" id="WP_276091906.1">
    <property type="nucleotide sequence ID" value="NZ_JARJBC010000001.1"/>
</dbReference>
<keyword evidence="4 6" id="KW-0378">Hydrolase</keyword>
<evidence type="ECO:0000313" key="10">
    <source>
        <dbReference type="Proteomes" id="UP001216579"/>
    </source>
</evidence>